<proteinExistence type="predicted"/>
<name>A0ABR3JIN0_9AGAR</name>
<keyword evidence="2" id="KW-1185">Reference proteome</keyword>
<comment type="caution">
    <text evidence="1">The sequence shown here is derived from an EMBL/GenBank/DDBJ whole genome shotgun (WGS) entry which is preliminary data.</text>
</comment>
<accession>A0ABR3JIN0</accession>
<gene>
    <name evidence="1" type="ORF">HGRIS_001648</name>
</gene>
<protein>
    <submittedName>
        <fullName evidence="1">Uncharacterized protein</fullName>
    </submittedName>
</protein>
<sequence length="162" mass="18327">MSKIHKISNTILQLDGVGKAWREADKLVERGARVERLILDIACAAMLGIDHLEAEYKRQGIDNAQPTAQVVGYEEIQPAQDAHEKKEGPPKYLLSTDQICFIKKHTNDYRSAIESDAVDQFFAAFWHLWFDAYPAADEEDADPDWTEFRASLAKTVSVSRAF</sequence>
<organism evidence="1 2">
    <name type="scientific">Hohenbuehelia grisea</name>
    <dbReference type="NCBI Taxonomy" id="104357"/>
    <lineage>
        <taxon>Eukaryota</taxon>
        <taxon>Fungi</taxon>
        <taxon>Dikarya</taxon>
        <taxon>Basidiomycota</taxon>
        <taxon>Agaricomycotina</taxon>
        <taxon>Agaricomycetes</taxon>
        <taxon>Agaricomycetidae</taxon>
        <taxon>Agaricales</taxon>
        <taxon>Pleurotineae</taxon>
        <taxon>Pleurotaceae</taxon>
        <taxon>Hohenbuehelia</taxon>
    </lineage>
</organism>
<dbReference type="EMBL" id="JASNQZ010000006">
    <property type="protein sequence ID" value="KAL0955401.1"/>
    <property type="molecule type" value="Genomic_DNA"/>
</dbReference>
<evidence type="ECO:0000313" key="2">
    <source>
        <dbReference type="Proteomes" id="UP001556367"/>
    </source>
</evidence>
<reference evidence="2" key="1">
    <citation type="submission" date="2024-06" db="EMBL/GenBank/DDBJ databases">
        <title>Multi-omics analyses provide insights into the biosynthesis of the anticancer antibiotic pleurotin in Hohenbuehelia grisea.</title>
        <authorList>
            <person name="Weaver J.A."/>
            <person name="Alberti F."/>
        </authorList>
    </citation>
    <scope>NUCLEOTIDE SEQUENCE [LARGE SCALE GENOMIC DNA]</scope>
    <source>
        <strain evidence="2">T-177</strain>
    </source>
</reference>
<evidence type="ECO:0000313" key="1">
    <source>
        <dbReference type="EMBL" id="KAL0955401.1"/>
    </source>
</evidence>
<dbReference type="Proteomes" id="UP001556367">
    <property type="component" value="Unassembled WGS sequence"/>
</dbReference>